<organism evidence="11">
    <name type="scientific">bioreactor metagenome</name>
    <dbReference type="NCBI Taxonomy" id="1076179"/>
    <lineage>
        <taxon>unclassified sequences</taxon>
        <taxon>metagenomes</taxon>
        <taxon>ecological metagenomes</taxon>
    </lineage>
</organism>
<dbReference type="EMBL" id="VSSQ01000796">
    <property type="protein sequence ID" value="MPM01437.1"/>
    <property type="molecule type" value="Genomic_DNA"/>
</dbReference>
<dbReference type="PANTHER" id="PTHR43298:SF2">
    <property type="entry name" value="FMN_FAD EXPORTER YEEO-RELATED"/>
    <property type="match status" value="1"/>
</dbReference>
<dbReference type="AlphaFoldDB" id="A0A644WD24"/>
<dbReference type="Pfam" id="PF01554">
    <property type="entry name" value="MatE"/>
    <property type="match status" value="2"/>
</dbReference>
<feature type="transmembrane region" description="Helical" evidence="10">
    <location>
        <begin position="310"/>
        <end position="331"/>
    </location>
</feature>
<keyword evidence="8 10" id="KW-0472">Membrane</keyword>
<dbReference type="GO" id="GO:0006811">
    <property type="term" value="P:monoatomic ion transport"/>
    <property type="evidence" value="ECO:0007669"/>
    <property type="project" value="UniProtKB-KW"/>
</dbReference>
<evidence type="ECO:0000256" key="9">
    <source>
        <dbReference type="ARBA" id="ARBA00031636"/>
    </source>
</evidence>
<gene>
    <name evidence="11" type="primary">mepA_27</name>
    <name evidence="11" type="ORF">SDC9_47677</name>
</gene>
<dbReference type="GO" id="GO:0042910">
    <property type="term" value="F:xenobiotic transmembrane transporter activity"/>
    <property type="evidence" value="ECO:0007669"/>
    <property type="project" value="InterPro"/>
</dbReference>
<evidence type="ECO:0000256" key="10">
    <source>
        <dbReference type="SAM" id="Phobius"/>
    </source>
</evidence>
<feature type="transmembrane region" description="Helical" evidence="10">
    <location>
        <begin position="245"/>
        <end position="266"/>
    </location>
</feature>
<dbReference type="PANTHER" id="PTHR43298">
    <property type="entry name" value="MULTIDRUG RESISTANCE PROTEIN NORM-RELATED"/>
    <property type="match status" value="1"/>
</dbReference>
<feature type="transmembrane region" description="Helical" evidence="10">
    <location>
        <begin position="409"/>
        <end position="428"/>
    </location>
</feature>
<evidence type="ECO:0000313" key="11">
    <source>
        <dbReference type="EMBL" id="MPM01437.1"/>
    </source>
</evidence>
<evidence type="ECO:0000256" key="5">
    <source>
        <dbReference type="ARBA" id="ARBA00022692"/>
    </source>
</evidence>
<keyword evidence="3" id="KW-0050">Antiport</keyword>
<evidence type="ECO:0000256" key="7">
    <source>
        <dbReference type="ARBA" id="ARBA00023065"/>
    </source>
</evidence>
<evidence type="ECO:0000256" key="2">
    <source>
        <dbReference type="ARBA" id="ARBA00022448"/>
    </source>
</evidence>
<evidence type="ECO:0000256" key="4">
    <source>
        <dbReference type="ARBA" id="ARBA00022475"/>
    </source>
</evidence>
<feature type="transmembrane region" description="Helical" evidence="10">
    <location>
        <begin position="191"/>
        <end position="211"/>
    </location>
</feature>
<evidence type="ECO:0000256" key="3">
    <source>
        <dbReference type="ARBA" id="ARBA00022449"/>
    </source>
</evidence>
<keyword evidence="7" id="KW-0406">Ion transport</keyword>
<dbReference type="InterPro" id="IPR050222">
    <property type="entry name" value="MATE_MdtK"/>
</dbReference>
<dbReference type="PIRSF" id="PIRSF006603">
    <property type="entry name" value="DinF"/>
    <property type="match status" value="1"/>
</dbReference>
<feature type="transmembrane region" description="Helical" evidence="10">
    <location>
        <begin position="12"/>
        <end position="35"/>
    </location>
</feature>
<feature type="transmembrane region" description="Helical" evidence="10">
    <location>
        <begin position="351"/>
        <end position="369"/>
    </location>
</feature>
<dbReference type="CDD" id="cd13140">
    <property type="entry name" value="MATE_like_1"/>
    <property type="match status" value="1"/>
</dbReference>
<dbReference type="InterPro" id="IPR048279">
    <property type="entry name" value="MdtK-like"/>
</dbReference>
<evidence type="ECO:0000256" key="6">
    <source>
        <dbReference type="ARBA" id="ARBA00022989"/>
    </source>
</evidence>
<name>A0A644WD24_9ZZZZ</name>
<proteinExistence type="predicted"/>
<feature type="transmembrane region" description="Helical" evidence="10">
    <location>
        <begin position="381"/>
        <end position="403"/>
    </location>
</feature>
<accession>A0A644WD24</accession>
<feature type="transmembrane region" description="Helical" evidence="10">
    <location>
        <begin position="133"/>
        <end position="153"/>
    </location>
</feature>
<keyword evidence="5 10" id="KW-0812">Transmembrane</keyword>
<feature type="transmembrane region" description="Helical" evidence="10">
    <location>
        <begin position="91"/>
        <end position="113"/>
    </location>
</feature>
<keyword evidence="4" id="KW-1003">Cell membrane</keyword>
<reference evidence="11" key="1">
    <citation type="submission" date="2019-08" db="EMBL/GenBank/DDBJ databases">
        <authorList>
            <person name="Kucharzyk K."/>
            <person name="Murdoch R.W."/>
            <person name="Higgins S."/>
            <person name="Loffler F."/>
        </authorList>
    </citation>
    <scope>NUCLEOTIDE SEQUENCE</scope>
</reference>
<comment type="caution">
    <text evidence="11">The sequence shown here is derived from an EMBL/GenBank/DDBJ whole genome shotgun (WGS) entry which is preliminary data.</text>
</comment>
<comment type="subcellular location">
    <subcellularLocation>
        <location evidence="1">Cell membrane</location>
        <topology evidence="1">Multi-pass membrane protein</topology>
    </subcellularLocation>
</comment>
<evidence type="ECO:0000256" key="8">
    <source>
        <dbReference type="ARBA" id="ARBA00023136"/>
    </source>
</evidence>
<keyword evidence="2" id="KW-0813">Transport</keyword>
<feature type="transmembrane region" description="Helical" evidence="10">
    <location>
        <begin position="278"/>
        <end position="298"/>
    </location>
</feature>
<dbReference type="NCBIfam" id="TIGR00797">
    <property type="entry name" value="matE"/>
    <property type="match status" value="1"/>
</dbReference>
<protein>
    <recommendedName>
        <fullName evidence="9">Multidrug-efflux transporter</fullName>
    </recommendedName>
</protein>
<dbReference type="GO" id="GO:0015297">
    <property type="term" value="F:antiporter activity"/>
    <property type="evidence" value="ECO:0007669"/>
    <property type="project" value="UniProtKB-KW"/>
</dbReference>
<evidence type="ECO:0000256" key="1">
    <source>
        <dbReference type="ARBA" id="ARBA00004651"/>
    </source>
</evidence>
<keyword evidence="6 10" id="KW-1133">Transmembrane helix</keyword>
<sequence length="445" mass="48826">MKKIDLTKGKVLNVLITLAIPIMASSFLQFAYNIIDMIWVGNLGSDAVASIGSASFFIGLGNSINSFVVIGTGIKVAHAIGEKKENEVKEYISSGIILNLFVASIYCIVVLIFGRNLIGFLNTGNPIVENEAYKYLAINGPILFFSFFNTLFIRIFNSFGNNKSALIINIIGIVVNIILDPIFIYGLKLGVSGAAIASLIGTVIVFLLLLYNGKTVLKINKENIIDIIKIKEITILGTPMAMQRILFTLINIILARIVGGFGSEAIAAQKIGLQIESIIYMVIGGLNGAITSFVGQNYGAKQFRRINQGYNTSVGIGAIYSLFITIIFIFTPEVLVKLFIREQNTIHIASNYLRIIGVSQIFSTIEMISNGVFTGLGLPKIPAIISIVFTILRIPIALILIRFFDVNGIWLAISISSILKGVISYLIYKLRIWKEYKDVKCDQIT</sequence>
<dbReference type="InterPro" id="IPR002528">
    <property type="entry name" value="MATE_fam"/>
</dbReference>
<feature type="transmembrane region" description="Helical" evidence="10">
    <location>
        <begin position="165"/>
        <end position="185"/>
    </location>
</feature>
<feature type="transmembrane region" description="Helical" evidence="10">
    <location>
        <begin position="47"/>
        <end position="70"/>
    </location>
</feature>
<dbReference type="GO" id="GO:0005886">
    <property type="term" value="C:plasma membrane"/>
    <property type="evidence" value="ECO:0007669"/>
    <property type="project" value="UniProtKB-SubCell"/>
</dbReference>